<evidence type="ECO:0000313" key="2">
    <source>
        <dbReference type="EMBL" id="PXA69288.1"/>
    </source>
</evidence>
<feature type="domain" description="Transposase IS204/IS1001/IS1096/IS1165 DDE" evidence="1">
    <location>
        <begin position="2"/>
        <end position="123"/>
    </location>
</feature>
<sequence>MLLRGYDTLFEVGKKGLEDMFSTDDPSQEIVAAWGVKVAPRLMLSTTNPASVEDRKAFLERQVKAAAMKETDRLQKTVTKWWPEILTLLATRVTAAKVESANTMIKNIQRTARGYRNPTIYQSFILLGSAARTVAQIHLSRLVFTTKGEKP</sequence>
<keyword evidence="3" id="KW-1185">Reference proteome</keyword>
<dbReference type="OrthoDB" id="3238779at2"/>
<dbReference type="Pfam" id="PF01610">
    <property type="entry name" value="DDE_Tnp_ISL3"/>
    <property type="match status" value="1"/>
</dbReference>
<proteinExistence type="predicted"/>
<comment type="caution">
    <text evidence="2">The sequence shown here is derived from an EMBL/GenBank/DDBJ whole genome shotgun (WGS) entry which is preliminary data.</text>
</comment>
<dbReference type="Proteomes" id="UP000246303">
    <property type="component" value="Unassembled WGS sequence"/>
</dbReference>
<gene>
    <name evidence="2" type="ORF">CVS29_01590</name>
</gene>
<evidence type="ECO:0000259" key="1">
    <source>
        <dbReference type="Pfam" id="PF01610"/>
    </source>
</evidence>
<evidence type="ECO:0000313" key="3">
    <source>
        <dbReference type="Proteomes" id="UP000246303"/>
    </source>
</evidence>
<accession>A0A2V3DVA2</accession>
<dbReference type="RefSeq" id="WP_110104575.1">
    <property type="nucleotide sequence ID" value="NZ_JACBZZ010000001.1"/>
</dbReference>
<protein>
    <recommendedName>
        <fullName evidence="1">Transposase IS204/IS1001/IS1096/IS1165 DDE domain-containing protein</fullName>
    </recommendedName>
</protein>
<name>A0A2V3DVA2_9MICC</name>
<organism evidence="2 3">
    <name type="scientific">Arthrobacter psychrochitiniphilus</name>
    <dbReference type="NCBI Taxonomy" id="291045"/>
    <lineage>
        <taxon>Bacteria</taxon>
        <taxon>Bacillati</taxon>
        <taxon>Actinomycetota</taxon>
        <taxon>Actinomycetes</taxon>
        <taxon>Micrococcales</taxon>
        <taxon>Micrococcaceae</taxon>
        <taxon>Arthrobacter</taxon>
    </lineage>
</organism>
<dbReference type="AlphaFoldDB" id="A0A2V3DVA2"/>
<dbReference type="EMBL" id="QHLZ01000001">
    <property type="protein sequence ID" value="PXA69288.1"/>
    <property type="molecule type" value="Genomic_DNA"/>
</dbReference>
<reference evidence="2 3" key="1">
    <citation type="submission" date="2018-05" db="EMBL/GenBank/DDBJ databases">
        <title>Genetic diversity of glacier-inhabiting Cryobacterium bacteria in China and description of Cryobacterium mengkeensis sp. nov. and Arthrobacter glacialis sp. nov.</title>
        <authorList>
            <person name="Liu Q."/>
            <person name="Xin Y.-H."/>
        </authorList>
    </citation>
    <scope>NUCLEOTIDE SEQUENCE [LARGE SCALE GENOMIC DNA]</scope>
    <source>
        <strain evidence="2 3">GP3</strain>
    </source>
</reference>
<dbReference type="InterPro" id="IPR002560">
    <property type="entry name" value="Transposase_DDE"/>
</dbReference>